<evidence type="ECO:0000313" key="1">
    <source>
        <dbReference type="EMBL" id="OHA76354.1"/>
    </source>
</evidence>
<accession>A0A1G2RU27</accession>
<evidence type="ECO:0000313" key="2">
    <source>
        <dbReference type="Proteomes" id="UP000178222"/>
    </source>
</evidence>
<dbReference type="AlphaFoldDB" id="A0A1G2RU27"/>
<comment type="caution">
    <text evidence="1">The sequence shown here is derived from an EMBL/GenBank/DDBJ whole genome shotgun (WGS) entry which is preliminary data.</text>
</comment>
<organism evidence="1 2">
    <name type="scientific">Candidatus Wildermuthbacteria bacterium RIFCSPLOWO2_02_FULL_47_9c</name>
    <dbReference type="NCBI Taxonomy" id="1802466"/>
    <lineage>
        <taxon>Bacteria</taxon>
        <taxon>Candidatus Wildermuthiibacteriota</taxon>
    </lineage>
</organism>
<sequence>MVKGSYRIIEGPAAGDFAPLIIREVPFTLTIQDGSSKPSNVSCTLHVVEKLGITRRGGIHKLKLTGSIGGSSYAAFYDPSEHSGNITIL</sequence>
<proteinExistence type="predicted"/>
<protein>
    <submittedName>
        <fullName evidence="1">Uncharacterized protein</fullName>
    </submittedName>
</protein>
<name>A0A1G2RU27_9BACT</name>
<reference evidence="1 2" key="1">
    <citation type="journal article" date="2016" name="Nat. Commun.">
        <title>Thousands of microbial genomes shed light on interconnected biogeochemical processes in an aquifer system.</title>
        <authorList>
            <person name="Anantharaman K."/>
            <person name="Brown C.T."/>
            <person name="Hug L.A."/>
            <person name="Sharon I."/>
            <person name="Castelle C.J."/>
            <person name="Probst A.J."/>
            <person name="Thomas B.C."/>
            <person name="Singh A."/>
            <person name="Wilkins M.J."/>
            <person name="Karaoz U."/>
            <person name="Brodie E.L."/>
            <person name="Williams K.H."/>
            <person name="Hubbard S.S."/>
            <person name="Banfield J.F."/>
        </authorList>
    </citation>
    <scope>NUCLEOTIDE SEQUENCE [LARGE SCALE GENOMIC DNA]</scope>
</reference>
<dbReference type="EMBL" id="MHUL01000035">
    <property type="protein sequence ID" value="OHA76354.1"/>
    <property type="molecule type" value="Genomic_DNA"/>
</dbReference>
<dbReference type="Proteomes" id="UP000178222">
    <property type="component" value="Unassembled WGS sequence"/>
</dbReference>
<gene>
    <name evidence="1" type="ORF">A3J30_04225</name>
</gene>